<evidence type="ECO:0000313" key="1">
    <source>
        <dbReference type="EMBL" id="KAJ5194325.1"/>
    </source>
</evidence>
<accession>A0A9W9JG51</accession>
<sequence>MRVDLHPVKPKWIGKSNKVDRKHAMLITDDTTQFRTVICISKKSDASSTLRGWTEQFKERTGYYPTVRSFDNAKP</sequence>
<protein>
    <submittedName>
        <fullName evidence="1">Uncharacterized protein</fullName>
    </submittedName>
</protein>
<keyword evidence="2" id="KW-1185">Reference proteome</keyword>
<dbReference type="EMBL" id="JAPQKP010000004">
    <property type="protein sequence ID" value="KAJ5194325.1"/>
    <property type="molecule type" value="Genomic_DNA"/>
</dbReference>
<organism evidence="1 2">
    <name type="scientific">Penicillium cf. griseofulvum</name>
    <dbReference type="NCBI Taxonomy" id="2972120"/>
    <lineage>
        <taxon>Eukaryota</taxon>
        <taxon>Fungi</taxon>
        <taxon>Dikarya</taxon>
        <taxon>Ascomycota</taxon>
        <taxon>Pezizomycotina</taxon>
        <taxon>Eurotiomycetes</taxon>
        <taxon>Eurotiomycetidae</taxon>
        <taxon>Eurotiales</taxon>
        <taxon>Aspergillaceae</taxon>
        <taxon>Penicillium</taxon>
    </lineage>
</organism>
<name>A0A9W9JG51_9EURO</name>
<reference evidence="1" key="1">
    <citation type="submission" date="2022-11" db="EMBL/GenBank/DDBJ databases">
        <authorList>
            <person name="Petersen C."/>
        </authorList>
    </citation>
    <scope>NUCLEOTIDE SEQUENCE</scope>
    <source>
        <strain evidence="1">IBT 16849</strain>
    </source>
</reference>
<comment type="caution">
    <text evidence="1">The sequence shown here is derived from an EMBL/GenBank/DDBJ whole genome shotgun (WGS) entry which is preliminary data.</text>
</comment>
<evidence type="ECO:0000313" key="2">
    <source>
        <dbReference type="Proteomes" id="UP001150879"/>
    </source>
</evidence>
<dbReference type="Proteomes" id="UP001150879">
    <property type="component" value="Unassembled WGS sequence"/>
</dbReference>
<proteinExistence type="predicted"/>
<reference evidence="1" key="2">
    <citation type="journal article" date="2023" name="IMA Fungus">
        <title>Comparative genomic study of the Penicillium genus elucidates a diverse pangenome and 15 lateral gene transfer events.</title>
        <authorList>
            <person name="Petersen C."/>
            <person name="Sorensen T."/>
            <person name="Nielsen M.R."/>
            <person name="Sondergaard T.E."/>
            <person name="Sorensen J.L."/>
            <person name="Fitzpatrick D.A."/>
            <person name="Frisvad J.C."/>
            <person name="Nielsen K.L."/>
        </authorList>
    </citation>
    <scope>NUCLEOTIDE SEQUENCE</scope>
    <source>
        <strain evidence="1">IBT 16849</strain>
    </source>
</reference>
<dbReference type="AlphaFoldDB" id="A0A9W9JG51"/>
<gene>
    <name evidence="1" type="ORF">N7472_006791</name>
</gene>
<dbReference type="OrthoDB" id="3799035at2759"/>